<reference evidence="1" key="1">
    <citation type="submission" date="2021-01" db="EMBL/GenBank/DDBJ databases">
        <authorList>
            <consortium name="Genoscope - CEA"/>
            <person name="William W."/>
        </authorList>
    </citation>
    <scope>NUCLEOTIDE SEQUENCE</scope>
</reference>
<proteinExistence type="predicted"/>
<protein>
    <submittedName>
        <fullName evidence="1">Uncharacterized protein</fullName>
    </submittedName>
</protein>
<accession>A0A8S1RWV8</accession>
<name>A0A8S1RWV8_9CILI</name>
<evidence type="ECO:0000313" key="2">
    <source>
        <dbReference type="Proteomes" id="UP000689195"/>
    </source>
</evidence>
<dbReference type="EMBL" id="CAJJDO010000001">
    <property type="protein sequence ID" value="CAD8132446.1"/>
    <property type="molecule type" value="Genomic_DNA"/>
</dbReference>
<dbReference type="AlphaFoldDB" id="A0A8S1RWV8"/>
<keyword evidence="2" id="KW-1185">Reference proteome</keyword>
<organism evidence="1 2">
    <name type="scientific">Paramecium pentaurelia</name>
    <dbReference type="NCBI Taxonomy" id="43138"/>
    <lineage>
        <taxon>Eukaryota</taxon>
        <taxon>Sar</taxon>
        <taxon>Alveolata</taxon>
        <taxon>Ciliophora</taxon>
        <taxon>Intramacronucleata</taxon>
        <taxon>Oligohymenophorea</taxon>
        <taxon>Peniculida</taxon>
        <taxon>Parameciidae</taxon>
        <taxon>Paramecium</taxon>
    </lineage>
</organism>
<comment type="caution">
    <text evidence="1">The sequence shown here is derived from an EMBL/GenBank/DDBJ whole genome shotgun (WGS) entry which is preliminary data.</text>
</comment>
<evidence type="ECO:0000313" key="1">
    <source>
        <dbReference type="EMBL" id="CAD8132446.1"/>
    </source>
</evidence>
<gene>
    <name evidence="1" type="ORF">PPENT_87.1.T0010615</name>
</gene>
<sequence>MIGIVYEKAPMISQIKQQTLTTQLKQKLFDIQKQKELNQDYLKSKQPQ</sequence>
<dbReference type="Proteomes" id="UP000689195">
    <property type="component" value="Unassembled WGS sequence"/>
</dbReference>